<comment type="caution">
    <text evidence="8">The sequence shown here is derived from an EMBL/GenBank/DDBJ whole genome shotgun (WGS) entry which is preliminary data.</text>
</comment>
<comment type="subcellular location">
    <subcellularLocation>
        <location evidence="1">Cell membrane</location>
        <topology evidence="1">Multi-pass membrane protein</topology>
    </subcellularLocation>
</comment>
<organism evidence="8 9">
    <name type="scientific">Streptacidiphilus pinicola</name>
    <dbReference type="NCBI Taxonomy" id="2219663"/>
    <lineage>
        <taxon>Bacteria</taxon>
        <taxon>Bacillati</taxon>
        <taxon>Actinomycetota</taxon>
        <taxon>Actinomycetes</taxon>
        <taxon>Kitasatosporales</taxon>
        <taxon>Streptomycetaceae</taxon>
        <taxon>Streptacidiphilus</taxon>
    </lineage>
</organism>
<evidence type="ECO:0000313" key="9">
    <source>
        <dbReference type="Proteomes" id="UP000248889"/>
    </source>
</evidence>
<proteinExistence type="predicted"/>
<protein>
    <submittedName>
        <fullName evidence="8">ABC transporter permease</fullName>
    </submittedName>
</protein>
<keyword evidence="3 6" id="KW-0812">Transmembrane</keyword>
<keyword evidence="4 6" id="KW-1133">Transmembrane helix</keyword>
<dbReference type="AlphaFoldDB" id="A0A2X0IAZ3"/>
<dbReference type="GO" id="GO:0140359">
    <property type="term" value="F:ABC-type transporter activity"/>
    <property type="evidence" value="ECO:0007669"/>
    <property type="project" value="InterPro"/>
</dbReference>
<gene>
    <name evidence="8" type="ORF">DN069_29340</name>
</gene>
<feature type="transmembrane region" description="Helical" evidence="6">
    <location>
        <begin position="171"/>
        <end position="197"/>
    </location>
</feature>
<evidence type="ECO:0000256" key="1">
    <source>
        <dbReference type="ARBA" id="ARBA00004651"/>
    </source>
</evidence>
<evidence type="ECO:0000256" key="2">
    <source>
        <dbReference type="ARBA" id="ARBA00022475"/>
    </source>
</evidence>
<dbReference type="PANTHER" id="PTHR30294">
    <property type="entry name" value="MEMBRANE COMPONENT OF ABC TRANSPORTER YHHJ-RELATED"/>
    <property type="match status" value="1"/>
</dbReference>
<feature type="transmembrane region" description="Helical" evidence="6">
    <location>
        <begin position="292"/>
        <end position="314"/>
    </location>
</feature>
<reference evidence="8 9" key="1">
    <citation type="submission" date="2018-06" db="EMBL/GenBank/DDBJ databases">
        <title>Streptacidiphilus pinicola sp. nov., isolated from pine grove soil.</title>
        <authorList>
            <person name="Roh S.G."/>
            <person name="Park S."/>
            <person name="Kim M.-K."/>
            <person name="Yun B.-R."/>
            <person name="Park J."/>
            <person name="Kim M.J."/>
            <person name="Kim Y.S."/>
            <person name="Kim S.B."/>
        </authorList>
    </citation>
    <scope>NUCLEOTIDE SEQUENCE [LARGE SCALE GENOMIC DNA]</scope>
    <source>
        <strain evidence="8 9">MMS16-CNU450</strain>
    </source>
</reference>
<dbReference type="PANTHER" id="PTHR30294:SF29">
    <property type="entry name" value="MULTIDRUG ABC TRANSPORTER PERMEASE YBHS-RELATED"/>
    <property type="match status" value="1"/>
</dbReference>
<dbReference type="Pfam" id="PF12698">
    <property type="entry name" value="ABC2_membrane_3"/>
    <property type="match status" value="1"/>
</dbReference>
<evidence type="ECO:0000256" key="5">
    <source>
        <dbReference type="ARBA" id="ARBA00023136"/>
    </source>
</evidence>
<dbReference type="OrthoDB" id="3268959at2"/>
<evidence type="ECO:0000256" key="4">
    <source>
        <dbReference type="ARBA" id="ARBA00022989"/>
    </source>
</evidence>
<dbReference type="RefSeq" id="WP_111506065.1">
    <property type="nucleotide sequence ID" value="NZ_QKYN01000124.1"/>
</dbReference>
<feature type="transmembrane region" description="Helical" evidence="6">
    <location>
        <begin position="38"/>
        <end position="56"/>
    </location>
</feature>
<keyword evidence="5 6" id="KW-0472">Membrane</keyword>
<feature type="transmembrane region" description="Helical" evidence="6">
    <location>
        <begin position="348"/>
        <end position="369"/>
    </location>
</feature>
<name>A0A2X0IAZ3_9ACTN</name>
<accession>A0A2X0IAZ3</accession>
<evidence type="ECO:0000256" key="3">
    <source>
        <dbReference type="ARBA" id="ARBA00022692"/>
    </source>
</evidence>
<dbReference type="Proteomes" id="UP000248889">
    <property type="component" value="Unassembled WGS sequence"/>
</dbReference>
<dbReference type="InterPro" id="IPR051449">
    <property type="entry name" value="ABC-2_transporter_component"/>
</dbReference>
<feature type="transmembrane region" description="Helical" evidence="6">
    <location>
        <begin position="261"/>
        <end position="280"/>
    </location>
</feature>
<evidence type="ECO:0000259" key="7">
    <source>
        <dbReference type="Pfam" id="PF12698"/>
    </source>
</evidence>
<sequence>MTNTADATGHHQGAQLSNVEAVKLVAGRETSVRLRSKAFKIMLGITAVAFLAVPIITKLAAPGPSTQHVAVVQADAGYGQELSAVADKLHQKVDVIVVADPAAGTAAVRDGKVDAFVTAHGADGTEVTVDKSLPNSLQTLFAVVGQAPAAASQHVQVSPLEKADPQQGQKVAIAIVAGLLMYLILMTVGQMVAQGVVEEKTSRVVELLLATIKPWQLLAGKVVGVAVVGVVQLLVPGVLGLAVGMADGQLNVSLSASVGSLLWTLAWFVAGFWLYALVFASAGAMVSRQEDLGGVMAPIMMPLVAGWVVAISILPANPQSGLAEILSFVPFTAPVLMPMRWALGVAPLWQVLVALFLTLATGVVVLRFAGRVYRNSVLRSGARVPLREALKAA</sequence>
<dbReference type="EMBL" id="QKYN01000124">
    <property type="protein sequence ID" value="RAG82104.1"/>
    <property type="molecule type" value="Genomic_DNA"/>
</dbReference>
<dbReference type="GO" id="GO:0005886">
    <property type="term" value="C:plasma membrane"/>
    <property type="evidence" value="ECO:0007669"/>
    <property type="project" value="UniProtKB-SubCell"/>
</dbReference>
<evidence type="ECO:0000256" key="6">
    <source>
        <dbReference type="SAM" id="Phobius"/>
    </source>
</evidence>
<feature type="domain" description="ABC-2 type transporter transmembrane" evidence="7">
    <location>
        <begin position="41"/>
        <end position="368"/>
    </location>
</feature>
<evidence type="ECO:0000313" key="8">
    <source>
        <dbReference type="EMBL" id="RAG82104.1"/>
    </source>
</evidence>
<feature type="transmembrane region" description="Helical" evidence="6">
    <location>
        <begin position="218"/>
        <end position="241"/>
    </location>
</feature>
<keyword evidence="9" id="KW-1185">Reference proteome</keyword>
<keyword evidence="2" id="KW-1003">Cell membrane</keyword>
<dbReference type="InterPro" id="IPR013525">
    <property type="entry name" value="ABC2_TM"/>
</dbReference>